<reference evidence="1" key="1">
    <citation type="submission" date="2020-04" db="EMBL/GenBank/DDBJ databases">
        <authorList>
            <person name="Chiriac C."/>
            <person name="Salcher M."/>
            <person name="Ghai R."/>
            <person name="Kavagutti S V."/>
        </authorList>
    </citation>
    <scope>NUCLEOTIDE SEQUENCE</scope>
</reference>
<evidence type="ECO:0000313" key="1">
    <source>
        <dbReference type="EMBL" id="CAB4141729.1"/>
    </source>
</evidence>
<name>A0A6J5MD93_9CAUD</name>
<proteinExistence type="predicted"/>
<organism evidence="1">
    <name type="scientific">uncultured Caudovirales phage</name>
    <dbReference type="NCBI Taxonomy" id="2100421"/>
    <lineage>
        <taxon>Viruses</taxon>
        <taxon>Duplodnaviria</taxon>
        <taxon>Heunggongvirae</taxon>
        <taxon>Uroviricota</taxon>
        <taxon>Caudoviricetes</taxon>
        <taxon>Peduoviridae</taxon>
        <taxon>Maltschvirus</taxon>
        <taxon>Maltschvirus maltsch</taxon>
    </lineage>
</organism>
<dbReference type="EMBL" id="LR796395">
    <property type="protein sequence ID" value="CAB4141729.1"/>
    <property type="molecule type" value="Genomic_DNA"/>
</dbReference>
<dbReference type="InterPro" id="IPR046558">
    <property type="entry name" value="DUF6712"/>
</dbReference>
<protein>
    <submittedName>
        <fullName evidence="1">Uncharacterized protein</fullName>
    </submittedName>
</protein>
<dbReference type="Pfam" id="PF20459">
    <property type="entry name" value="DUF6712"/>
    <property type="match status" value="1"/>
</dbReference>
<accession>A0A6J5MD93</accession>
<gene>
    <name evidence="1" type="ORF">UFOVP424_24</name>
</gene>
<sequence length="204" mass="23452">MSTVLLISETKLKSFSTLNQNIDMALLTSTIYMAQELGLQTLIGTKGYDYYMYLVKSVQLSGGSMSQADSIMLNDYIAPYLIHRAYFEAMPEVFARKMNKAITIGNTEQGTSIDIKGMSYLRDIEMGRYQFYAQRLLDRVQAYPSDYPWFYSYTDKDGMPSTNQTYFGGIHFGPGMRKPPRRNDWYRNLPYYQGPEYGACVNCD</sequence>